<keyword evidence="3" id="KW-1185">Reference proteome</keyword>
<name>A0ABQ9G7A1_9NEOP</name>
<dbReference type="Proteomes" id="UP001159363">
    <property type="component" value="Chromosome 13"/>
</dbReference>
<dbReference type="PANTHER" id="PTHR10773:SF19">
    <property type="match status" value="1"/>
</dbReference>
<dbReference type="PANTHER" id="PTHR10773">
    <property type="entry name" value="DNA-DIRECTED RNA POLYMERASES I, II, AND III SUBUNIT RPABC2"/>
    <property type="match status" value="1"/>
</dbReference>
<evidence type="ECO:0000313" key="3">
    <source>
        <dbReference type="Proteomes" id="UP001159363"/>
    </source>
</evidence>
<protein>
    <submittedName>
        <fullName evidence="2">Uncharacterized protein</fullName>
    </submittedName>
</protein>
<gene>
    <name evidence="2" type="ORF">PR048_029845</name>
</gene>
<reference evidence="2 3" key="1">
    <citation type="submission" date="2023-02" db="EMBL/GenBank/DDBJ databases">
        <title>LHISI_Scaffold_Assembly.</title>
        <authorList>
            <person name="Stuart O.P."/>
            <person name="Cleave R."/>
            <person name="Magrath M.J.L."/>
            <person name="Mikheyev A.S."/>
        </authorList>
    </citation>
    <scope>NUCLEOTIDE SEQUENCE [LARGE SCALE GENOMIC DNA]</scope>
    <source>
        <strain evidence="2">Daus_M_001</strain>
        <tissue evidence="2">Leg muscle</tissue>
    </source>
</reference>
<organism evidence="2 3">
    <name type="scientific">Dryococelus australis</name>
    <dbReference type="NCBI Taxonomy" id="614101"/>
    <lineage>
        <taxon>Eukaryota</taxon>
        <taxon>Metazoa</taxon>
        <taxon>Ecdysozoa</taxon>
        <taxon>Arthropoda</taxon>
        <taxon>Hexapoda</taxon>
        <taxon>Insecta</taxon>
        <taxon>Pterygota</taxon>
        <taxon>Neoptera</taxon>
        <taxon>Polyneoptera</taxon>
        <taxon>Phasmatodea</taxon>
        <taxon>Verophasmatodea</taxon>
        <taxon>Anareolatae</taxon>
        <taxon>Phasmatidae</taxon>
        <taxon>Eurycanthinae</taxon>
        <taxon>Dryococelus</taxon>
    </lineage>
</organism>
<feature type="region of interest" description="Disordered" evidence="1">
    <location>
        <begin position="25"/>
        <end position="48"/>
    </location>
</feature>
<dbReference type="EMBL" id="JARBHB010000014">
    <property type="protein sequence ID" value="KAJ8868329.1"/>
    <property type="molecule type" value="Genomic_DNA"/>
</dbReference>
<proteinExistence type="predicted"/>
<evidence type="ECO:0000256" key="1">
    <source>
        <dbReference type="SAM" id="MobiDB-lite"/>
    </source>
</evidence>
<sequence length="238" mass="27361">MNEGTEENSRKMNGSVFRNKQEVARLSGEAGSSKAQWRSMPEKKQQGDGCTSIKISIKGITQMSERMRIYTIRMEVEIVRRLSQGEIGNAESTYILGLMNNEICSVCYLLSLSDGNVIEVCKNTFQQTLGLKQSFIQTLQDRKNNGISIYKDKRDGNHRNTKFTSDDHDFVRSNITSFPKDVSHYGRAKTNKFYLCSDLAISRVYNIFTFLSPHSIVMEKFFRVVFRKDFSDLTFHKL</sequence>
<comment type="caution">
    <text evidence="2">The sequence shown here is derived from an EMBL/GenBank/DDBJ whole genome shotgun (WGS) entry which is preliminary data.</text>
</comment>
<evidence type="ECO:0000313" key="2">
    <source>
        <dbReference type="EMBL" id="KAJ8868329.1"/>
    </source>
</evidence>
<accession>A0ABQ9G7A1</accession>